<dbReference type="InParanoid" id="A0A0C2WLB0"/>
<evidence type="ECO:0000313" key="2">
    <source>
        <dbReference type="Proteomes" id="UP000054549"/>
    </source>
</evidence>
<name>A0A0C2WLB0_AMAMK</name>
<dbReference type="Proteomes" id="UP000054549">
    <property type="component" value="Unassembled WGS sequence"/>
</dbReference>
<gene>
    <name evidence="1" type="ORF">M378DRAFT_796546</name>
</gene>
<dbReference type="AlphaFoldDB" id="A0A0C2WLB0"/>
<dbReference type="HOGENOM" id="CLU_2426564_0_0_1"/>
<organism evidence="1 2">
    <name type="scientific">Amanita muscaria (strain Koide BX008)</name>
    <dbReference type="NCBI Taxonomy" id="946122"/>
    <lineage>
        <taxon>Eukaryota</taxon>
        <taxon>Fungi</taxon>
        <taxon>Dikarya</taxon>
        <taxon>Basidiomycota</taxon>
        <taxon>Agaricomycotina</taxon>
        <taxon>Agaricomycetes</taxon>
        <taxon>Agaricomycetidae</taxon>
        <taxon>Agaricales</taxon>
        <taxon>Pluteineae</taxon>
        <taxon>Amanitaceae</taxon>
        <taxon>Amanita</taxon>
    </lineage>
</organism>
<dbReference type="EMBL" id="KN818272">
    <property type="protein sequence ID" value="KIL62352.1"/>
    <property type="molecule type" value="Genomic_DNA"/>
</dbReference>
<proteinExistence type="predicted"/>
<reference evidence="1 2" key="1">
    <citation type="submission" date="2014-04" db="EMBL/GenBank/DDBJ databases">
        <title>Evolutionary Origins and Diversification of the Mycorrhizal Mutualists.</title>
        <authorList>
            <consortium name="DOE Joint Genome Institute"/>
            <consortium name="Mycorrhizal Genomics Consortium"/>
            <person name="Kohler A."/>
            <person name="Kuo A."/>
            <person name="Nagy L.G."/>
            <person name="Floudas D."/>
            <person name="Copeland A."/>
            <person name="Barry K.W."/>
            <person name="Cichocki N."/>
            <person name="Veneault-Fourrey C."/>
            <person name="LaButti K."/>
            <person name="Lindquist E.A."/>
            <person name="Lipzen A."/>
            <person name="Lundell T."/>
            <person name="Morin E."/>
            <person name="Murat C."/>
            <person name="Riley R."/>
            <person name="Ohm R."/>
            <person name="Sun H."/>
            <person name="Tunlid A."/>
            <person name="Henrissat B."/>
            <person name="Grigoriev I.V."/>
            <person name="Hibbett D.S."/>
            <person name="Martin F."/>
        </authorList>
    </citation>
    <scope>NUCLEOTIDE SEQUENCE [LARGE SCALE GENOMIC DNA]</scope>
    <source>
        <strain evidence="1 2">Koide BX008</strain>
    </source>
</reference>
<keyword evidence="2" id="KW-1185">Reference proteome</keyword>
<sequence>MYHPLIKPIRFLIDNPTRQRVTAFAYFSLVDYPSLTFFPLGATFQPLLKPCPTNQSLRSKLGCDFIRLKRLISEYLDESGVRTWDKLAIVC</sequence>
<evidence type="ECO:0000313" key="1">
    <source>
        <dbReference type="EMBL" id="KIL62352.1"/>
    </source>
</evidence>
<protein>
    <submittedName>
        <fullName evidence="1">Uncharacterized protein</fullName>
    </submittedName>
</protein>
<accession>A0A0C2WLB0</accession>